<gene>
    <name evidence="1" type="ORF">V6N11_042492</name>
</gene>
<accession>A0ABR2QWL2</accession>
<organism evidence="1 2">
    <name type="scientific">Hibiscus sabdariffa</name>
    <name type="common">roselle</name>
    <dbReference type="NCBI Taxonomy" id="183260"/>
    <lineage>
        <taxon>Eukaryota</taxon>
        <taxon>Viridiplantae</taxon>
        <taxon>Streptophyta</taxon>
        <taxon>Embryophyta</taxon>
        <taxon>Tracheophyta</taxon>
        <taxon>Spermatophyta</taxon>
        <taxon>Magnoliopsida</taxon>
        <taxon>eudicotyledons</taxon>
        <taxon>Gunneridae</taxon>
        <taxon>Pentapetalae</taxon>
        <taxon>rosids</taxon>
        <taxon>malvids</taxon>
        <taxon>Malvales</taxon>
        <taxon>Malvaceae</taxon>
        <taxon>Malvoideae</taxon>
        <taxon>Hibiscus</taxon>
    </lineage>
</organism>
<dbReference type="Proteomes" id="UP001396334">
    <property type="component" value="Unassembled WGS sequence"/>
</dbReference>
<dbReference type="EMBL" id="JBBPBN010000030">
    <property type="protein sequence ID" value="KAK9005044.1"/>
    <property type="molecule type" value="Genomic_DNA"/>
</dbReference>
<proteinExistence type="predicted"/>
<name>A0ABR2QWL2_9ROSI</name>
<comment type="caution">
    <text evidence="1">The sequence shown here is derived from an EMBL/GenBank/DDBJ whole genome shotgun (WGS) entry which is preliminary data.</text>
</comment>
<reference evidence="1 2" key="1">
    <citation type="journal article" date="2024" name="G3 (Bethesda)">
        <title>Genome assembly of Hibiscus sabdariffa L. provides insights into metabolisms of medicinal natural products.</title>
        <authorList>
            <person name="Kim T."/>
        </authorList>
    </citation>
    <scope>NUCLEOTIDE SEQUENCE [LARGE SCALE GENOMIC DNA]</scope>
    <source>
        <strain evidence="1">TK-2024</strain>
        <tissue evidence="1">Old leaves</tissue>
    </source>
</reference>
<evidence type="ECO:0000313" key="2">
    <source>
        <dbReference type="Proteomes" id="UP001396334"/>
    </source>
</evidence>
<protein>
    <submittedName>
        <fullName evidence="1">Uncharacterized protein</fullName>
    </submittedName>
</protein>
<evidence type="ECO:0000313" key="1">
    <source>
        <dbReference type="EMBL" id="KAK9005044.1"/>
    </source>
</evidence>
<keyword evidence="2" id="KW-1185">Reference proteome</keyword>
<sequence length="97" mass="10531">MSEADGGWFVVECGKELGVQFGAVVRDLSILYRDGSVGSCLGLNGNDDRKSEGLSAFGAEFNYFLPCRSSCMANQRDNEEKGIRSGRILVELFVLGD</sequence>